<dbReference type="EMBL" id="VEPZ02001427">
    <property type="protein sequence ID" value="KAE8673412.1"/>
    <property type="molecule type" value="Genomic_DNA"/>
</dbReference>
<sequence>MRIPKIYSWFSGYYPWVVVFATTLILFGGLSKSKNNEDEVFLKVPKFQKPLRLPNKGYGYPPVLAYWISGSNGDSKKLLRLLKAIYHPRNQYLLQLDSASSDYERENLMFLIESETVFQTFGNVNVEGKSYAVNQMGSSALAATLHAAALLLKINSDWDWFIPLSASSYPLMTQDDLLHAFTFLPRDLNFIDYTSNPGWKQREEMNRIVVDPDLYHRSNTAIHYDVETRKPDAFKIFGGSPWVINSRYFMEFCVHGWDNVPRKLLMYFTNVAYPLETYFHTVVCASAEFQNKTMDNDLRYIISRSSKLETLNTLTIAAGEAVFAQPIQEDDPLVNMIDEDVLHRLPDKIVPGSWSSCQGVADDSMKGEELCYREADIDRVKPGPKVTQSELPAALGSRPESLFSGFLPRLSRGRRVFSSALVSYISMEKRPPPETIQIRLLCPSAKTGALIGKGGSVIRQLQSLTSTKIRILDDPFEERIIQIVADSKPLVSNNADNPNVSSNAETKQDLIEDGCNSASGGGGGRDVGGGEEETTSSWSPLQKAVVRVFERIVKGDAADDKETEKESENLVACCRMLLAYNQAACLLGRESWFLEKTGHENGTQIRVLTRDQILPCAAPGDELLQITGNFSAVKKALFSISSFLQENCTHSQLDQFTPWGYTSGRHAADYNSRSYPSNPEHENAVHNRAGFEEEVVFKLLCQADKVGSLIGKGGSVVRALQCETGAGIKIADTSHDSEERIVVISAREAWELNCLFMFVSISVLNEFLWILFWQSSLCVCLPQHIEQRFSSAQDAVVRVQSRIAEIGFEPGAAIVARLLVPSQHIGYLLGKGGHIVNEMRRATGANIRVSSEEQLSKSVESQNEEVVQVSGSLQSVQDALFHITGRLRESIFPMKPPFPGVNPPLYLPPFPEMPPPLFRPRHNHASPCPYPSHCGPFHGMDASAGPPQPLEHQPPFTHGMDHLGPSNLDRAPYPYGGDIHGHGPMFYRPSSPGSWTPHVGAFAFDAAMPRGVYDAGPGFVARNGRLGSGNQAPILTNTKVEIVIPQIYLCHVYGESNSNLGHIRQISGANVAIHDPKPGGAEGLVVVSGTWEQLRTAQSLIQAFILCGQTAA</sequence>
<feature type="region of interest" description="Disordered" evidence="7">
    <location>
        <begin position="516"/>
        <end position="536"/>
    </location>
</feature>
<evidence type="ECO:0000256" key="1">
    <source>
        <dbReference type="ARBA" id="ARBA00004606"/>
    </source>
</evidence>
<dbReference type="InterPro" id="IPR036612">
    <property type="entry name" value="KH_dom_type_1_sf"/>
</dbReference>
<dbReference type="PANTHER" id="PTHR45719:SF11">
    <property type="entry name" value="OS01G0121800 PROTEIN"/>
    <property type="match status" value="1"/>
</dbReference>
<evidence type="ECO:0000313" key="10">
    <source>
        <dbReference type="EMBL" id="KAE8673412.1"/>
    </source>
</evidence>
<evidence type="ECO:0000256" key="7">
    <source>
        <dbReference type="SAM" id="MobiDB-lite"/>
    </source>
</evidence>
<comment type="subcellular location">
    <subcellularLocation>
        <location evidence="1">Membrane</location>
        <topology evidence="1">Single-pass type II membrane protein</topology>
    </subcellularLocation>
</comment>
<comment type="caution">
    <text evidence="10">The sequence shown here is derived from an EMBL/GenBank/DDBJ whole genome shotgun (WGS) entry which is preliminary data.</text>
</comment>
<evidence type="ECO:0000313" key="11">
    <source>
        <dbReference type="Proteomes" id="UP000436088"/>
    </source>
</evidence>
<evidence type="ECO:0000256" key="4">
    <source>
        <dbReference type="ARBA" id="ARBA00023136"/>
    </source>
</evidence>
<feature type="domain" description="K Homology" evidence="9">
    <location>
        <begin position="812"/>
        <end position="888"/>
    </location>
</feature>
<dbReference type="GO" id="GO:0016020">
    <property type="term" value="C:membrane"/>
    <property type="evidence" value="ECO:0007669"/>
    <property type="project" value="UniProtKB-SubCell"/>
</dbReference>
<dbReference type="CDD" id="cd22459">
    <property type="entry name" value="KH-I_PEPPER_rpt1_like"/>
    <property type="match status" value="1"/>
</dbReference>
<dbReference type="GO" id="GO:0015020">
    <property type="term" value="F:glucuronosyltransferase activity"/>
    <property type="evidence" value="ECO:0007669"/>
    <property type="project" value="InterPro"/>
</dbReference>
<proteinExistence type="predicted"/>
<keyword evidence="8" id="KW-0812">Transmembrane</keyword>
<keyword evidence="2" id="KW-0328">Glycosyltransferase</keyword>
<dbReference type="GO" id="GO:0003723">
    <property type="term" value="F:RNA binding"/>
    <property type="evidence" value="ECO:0007669"/>
    <property type="project" value="UniProtKB-UniRule"/>
</dbReference>
<feature type="transmembrane region" description="Helical" evidence="8">
    <location>
        <begin position="6"/>
        <end position="27"/>
    </location>
</feature>
<dbReference type="PROSITE" id="PS50084">
    <property type="entry name" value="KH_TYPE_1"/>
    <property type="match status" value="4"/>
</dbReference>
<dbReference type="Proteomes" id="UP000436088">
    <property type="component" value="Unassembled WGS sequence"/>
</dbReference>
<dbReference type="InterPro" id="IPR044610">
    <property type="entry name" value="GLCAT14A/B/C"/>
</dbReference>
<keyword evidence="8" id="KW-1133">Transmembrane helix</keyword>
<evidence type="ECO:0000256" key="6">
    <source>
        <dbReference type="PROSITE-ProRule" id="PRU00117"/>
    </source>
</evidence>
<keyword evidence="6" id="KW-0694">RNA-binding</keyword>
<feature type="domain" description="K Homology" evidence="9">
    <location>
        <begin position="434"/>
        <end position="516"/>
    </location>
</feature>
<feature type="domain" description="K Homology" evidence="9">
    <location>
        <begin position="693"/>
        <end position="763"/>
    </location>
</feature>
<evidence type="ECO:0000259" key="9">
    <source>
        <dbReference type="SMART" id="SM00322"/>
    </source>
</evidence>
<dbReference type="Pfam" id="PF00013">
    <property type="entry name" value="KH_1"/>
    <property type="match status" value="4"/>
</dbReference>
<evidence type="ECO:0000256" key="5">
    <source>
        <dbReference type="ARBA" id="ARBA00023180"/>
    </source>
</evidence>
<keyword evidence="4 8" id="KW-0472">Membrane</keyword>
<organism evidence="10 11">
    <name type="scientific">Hibiscus syriacus</name>
    <name type="common">Rose of Sharon</name>
    <dbReference type="NCBI Taxonomy" id="106335"/>
    <lineage>
        <taxon>Eukaryota</taxon>
        <taxon>Viridiplantae</taxon>
        <taxon>Streptophyta</taxon>
        <taxon>Embryophyta</taxon>
        <taxon>Tracheophyta</taxon>
        <taxon>Spermatophyta</taxon>
        <taxon>Magnoliopsida</taxon>
        <taxon>eudicotyledons</taxon>
        <taxon>Gunneridae</taxon>
        <taxon>Pentapetalae</taxon>
        <taxon>rosids</taxon>
        <taxon>malvids</taxon>
        <taxon>Malvales</taxon>
        <taxon>Malvaceae</taxon>
        <taxon>Malvoideae</taxon>
        <taxon>Hibiscus</taxon>
    </lineage>
</organism>
<reference evidence="10" key="1">
    <citation type="submission" date="2019-09" db="EMBL/GenBank/DDBJ databases">
        <title>Draft genome information of white flower Hibiscus syriacus.</title>
        <authorList>
            <person name="Kim Y.-M."/>
        </authorList>
    </citation>
    <scope>NUCLEOTIDE SEQUENCE [LARGE SCALE GENOMIC DNA]</scope>
    <source>
        <strain evidence="10">YM2019G1</strain>
    </source>
</reference>
<evidence type="ECO:0000256" key="2">
    <source>
        <dbReference type="ARBA" id="ARBA00022676"/>
    </source>
</evidence>
<dbReference type="AlphaFoldDB" id="A0A6A2XDM9"/>
<name>A0A6A2XDM9_HIBSY</name>
<keyword evidence="5" id="KW-0325">Glycoprotein</keyword>
<dbReference type="SUPFAM" id="SSF54791">
    <property type="entry name" value="Eukaryotic type KH-domain (KH-domain type I)"/>
    <property type="match status" value="4"/>
</dbReference>
<accession>A0A6A2XDM9</accession>
<dbReference type="InterPro" id="IPR003406">
    <property type="entry name" value="Glyco_trans_14"/>
</dbReference>
<dbReference type="CDD" id="cd22460">
    <property type="entry name" value="KH-I_PEPPER_rpt2_like"/>
    <property type="match status" value="1"/>
</dbReference>
<dbReference type="Gene3D" id="3.30.1370.10">
    <property type="entry name" value="K Homology domain, type 1"/>
    <property type="match status" value="5"/>
</dbReference>
<keyword evidence="11" id="KW-1185">Reference proteome</keyword>
<dbReference type="InterPro" id="IPR004087">
    <property type="entry name" value="KH_dom"/>
</dbReference>
<dbReference type="Pfam" id="PF02485">
    <property type="entry name" value="Branch"/>
    <property type="match status" value="1"/>
</dbReference>
<protein>
    <submittedName>
        <fullName evidence="10">RNA-binding KH domain-containing protein, putative isoform 2</fullName>
    </submittedName>
</protein>
<feature type="domain" description="K Homology" evidence="9">
    <location>
        <begin position="1036"/>
        <end position="1106"/>
    </location>
</feature>
<evidence type="ECO:0000256" key="3">
    <source>
        <dbReference type="ARBA" id="ARBA00022679"/>
    </source>
</evidence>
<dbReference type="InterPro" id="IPR004088">
    <property type="entry name" value="KH_dom_type_1"/>
</dbReference>
<dbReference type="SMART" id="SM00322">
    <property type="entry name" value="KH"/>
    <property type="match status" value="4"/>
</dbReference>
<evidence type="ECO:0000256" key="8">
    <source>
        <dbReference type="SAM" id="Phobius"/>
    </source>
</evidence>
<keyword evidence="3" id="KW-0808">Transferase</keyword>
<gene>
    <name evidence="10" type="ORF">F3Y22_tig00111783pilonHSYRG00143</name>
</gene>
<dbReference type="PANTHER" id="PTHR45719">
    <property type="entry name" value="GLYCOSYLTRANSFERASE"/>
    <property type="match status" value="1"/>
</dbReference>